<sequence length="405" mass="40763">MHPVNTSRHLVALACLLALAACGGGSDGDDAAAADAAAVDALADSELAAASALLDTRSDALAWDAADAAPDADADADTQASGDAAAARVTAAALRRPKAPAAPPPPATSATVSDAERIAAAKATAASTRNACAQARPFYWEIGNAAGRQVSGSVADAGTTAPKSTLPISIASASKWLYGGYVAQLRAGALTASDRKFLSMTSGYASLGSCSGLASVDACLASGSNGVYTPAYDGLFKYDGGHMEKHASLVGLGALTTKALATEFKARLGSDIALSFSQPLMAGGAVISTDAYALFLRKILGGKLQMKSLLGSGPVCTNPATCASAVYAPLPLSESWHYSVGHWVEDDPKVGDGAFSSPGAFGFYPWIDATKTRYGIVARVAPNGALGSVNCGRLIRSAWASGVAQ</sequence>
<name>A0ABX0I0E0_9BURK</name>
<comment type="caution">
    <text evidence="2">The sequence shown here is derived from an EMBL/GenBank/DDBJ whole genome shotgun (WGS) entry which is preliminary data.</text>
</comment>
<keyword evidence="3" id="KW-1185">Reference proteome</keyword>
<dbReference type="InterPro" id="IPR012338">
    <property type="entry name" value="Beta-lactam/transpept-like"/>
</dbReference>
<protein>
    <recommendedName>
        <fullName evidence="4">Beta-lactamase</fullName>
    </recommendedName>
</protein>
<dbReference type="Proteomes" id="UP000802098">
    <property type="component" value="Unassembled WGS sequence"/>
</dbReference>
<organism evidence="2 3">
    <name type="scientific">Rubrivivax benzoatilyticus</name>
    <dbReference type="NCBI Taxonomy" id="316997"/>
    <lineage>
        <taxon>Bacteria</taxon>
        <taxon>Pseudomonadati</taxon>
        <taxon>Pseudomonadota</taxon>
        <taxon>Betaproteobacteria</taxon>
        <taxon>Burkholderiales</taxon>
        <taxon>Sphaerotilaceae</taxon>
        <taxon>Rubrivivax</taxon>
    </lineage>
</organism>
<proteinExistence type="predicted"/>
<accession>A0ABX0I0E0</accession>
<evidence type="ECO:0008006" key="4">
    <source>
        <dbReference type="Google" id="ProtNLM"/>
    </source>
</evidence>
<gene>
    <name evidence="2" type="ORF">G7087_18075</name>
</gene>
<dbReference type="Gene3D" id="3.40.710.10">
    <property type="entry name" value="DD-peptidase/beta-lactamase superfamily"/>
    <property type="match status" value="1"/>
</dbReference>
<evidence type="ECO:0000313" key="3">
    <source>
        <dbReference type="Proteomes" id="UP000802098"/>
    </source>
</evidence>
<feature type="chain" id="PRO_5047268407" description="Beta-lactamase" evidence="1">
    <location>
        <begin position="21"/>
        <end position="405"/>
    </location>
</feature>
<dbReference type="EMBL" id="JAAOCD010000012">
    <property type="protein sequence ID" value="NHL00294.1"/>
    <property type="molecule type" value="Genomic_DNA"/>
</dbReference>
<keyword evidence="1" id="KW-0732">Signal</keyword>
<dbReference type="RefSeq" id="WP_009856402.1">
    <property type="nucleotide sequence ID" value="NZ_JAAOCD010000012.1"/>
</dbReference>
<reference evidence="2 3" key="1">
    <citation type="submission" date="2020-03" db="EMBL/GenBank/DDBJ databases">
        <title>Rubrivivax benzoatilyticus JA2 (sequenced after 10 years sub-culturing).</title>
        <authorList>
            <person name="Gupta D."/>
            <person name="Chintalapati S."/>
            <person name="Chintalapati V.R."/>
        </authorList>
    </citation>
    <scope>NUCLEOTIDE SEQUENCE [LARGE SCALE GENOMIC DNA]</scope>
    <source>
        <strain evidence="2 3">JA2-Mal</strain>
    </source>
</reference>
<evidence type="ECO:0000313" key="2">
    <source>
        <dbReference type="EMBL" id="NHL00294.1"/>
    </source>
</evidence>
<evidence type="ECO:0000256" key="1">
    <source>
        <dbReference type="SAM" id="SignalP"/>
    </source>
</evidence>
<feature type="signal peptide" evidence="1">
    <location>
        <begin position="1"/>
        <end position="20"/>
    </location>
</feature>